<organism evidence="1 2">
    <name type="scientific">Advenella kashmirensis W13003</name>
    <dbReference type="NCBI Taxonomy" id="1424334"/>
    <lineage>
        <taxon>Bacteria</taxon>
        <taxon>Pseudomonadati</taxon>
        <taxon>Pseudomonadota</taxon>
        <taxon>Betaproteobacteria</taxon>
        <taxon>Burkholderiales</taxon>
        <taxon>Alcaligenaceae</taxon>
    </lineage>
</organism>
<dbReference type="OrthoDB" id="7349818at2"/>
<dbReference type="STRING" id="1424334.W822_20165"/>
<evidence type="ECO:0008006" key="3">
    <source>
        <dbReference type="Google" id="ProtNLM"/>
    </source>
</evidence>
<dbReference type="eggNOG" id="ENOG5033MD4">
    <property type="taxonomic scope" value="Bacteria"/>
</dbReference>
<protein>
    <recommendedName>
        <fullName evidence="3">DUF1566 domain-containing protein</fullName>
    </recommendedName>
</protein>
<evidence type="ECO:0000313" key="2">
    <source>
        <dbReference type="Proteomes" id="UP000018733"/>
    </source>
</evidence>
<dbReference type="PATRIC" id="fig|1424334.3.peg.4041"/>
<reference evidence="1 2" key="1">
    <citation type="journal article" date="2014" name="Genome Announc.">
        <title>Draft Genome Sequence of Advenella kashmirensis Strain W13003, a Polycyclic Aromatic Hydrocarbon-Degrading Bacterium.</title>
        <authorList>
            <person name="Wang X."/>
            <person name="Jin D."/>
            <person name="Zhou L."/>
            <person name="Wu L."/>
            <person name="An W."/>
            <person name="Zhao L."/>
        </authorList>
    </citation>
    <scope>NUCLEOTIDE SEQUENCE [LARGE SCALE GENOMIC DNA]</scope>
    <source>
        <strain evidence="1 2">W13003</strain>
    </source>
</reference>
<comment type="caution">
    <text evidence="1">The sequence shown here is derived from an EMBL/GenBank/DDBJ whole genome shotgun (WGS) entry which is preliminary data.</text>
</comment>
<proteinExistence type="predicted"/>
<sequence length="197" mass="21615">MSQTVTLALENAKVDIPLRSLLEQIGSTIKVTMHVDSGTPPVPKIGEYWHGQGGICAGIMRGHGGKPDYHLILAVDSSAKFDDIKWGGYGTKIDGADDQWDGQANTQAILRANGTFPAAELATTVRCDGHTDFYLPSKRESALLYANLPDQFESGWHWTSTQVSAYSAAIQNFLNGSQSNYVKDDEFRVRVVRRLTI</sequence>
<dbReference type="AlphaFoldDB" id="V8QL58"/>
<dbReference type="Proteomes" id="UP000018733">
    <property type="component" value="Unassembled WGS sequence"/>
</dbReference>
<dbReference type="HOGENOM" id="CLU_116181_0_0_4"/>
<accession>V8QL58</accession>
<dbReference type="EMBL" id="AYXT01000013">
    <property type="protein sequence ID" value="ETF00696.1"/>
    <property type="molecule type" value="Genomic_DNA"/>
</dbReference>
<keyword evidence="2" id="KW-1185">Reference proteome</keyword>
<name>V8QL58_9BURK</name>
<gene>
    <name evidence="1" type="ORF">W822_20165</name>
</gene>
<dbReference type="RefSeq" id="WP_024006960.1">
    <property type="nucleotide sequence ID" value="NZ_KI650982.1"/>
</dbReference>
<evidence type="ECO:0000313" key="1">
    <source>
        <dbReference type="EMBL" id="ETF00696.1"/>
    </source>
</evidence>